<organism evidence="1 2">
    <name type="scientific">Plectus sambesii</name>
    <dbReference type="NCBI Taxonomy" id="2011161"/>
    <lineage>
        <taxon>Eukaryota</taxon>
        <taxon>Metazoa</taxon>
        <taxon>Ecdysozoa</taxon>
        <taxon>Nematoda</taxon>
        <taxon>Chromadorea</taxon>
        <taxon>Plectida</taxon>
        <taxon>Plectina</taxon>
        <taxon>Plectoidea</taxon>
        <taxon>Plectidae</taxon>
        <taxon>Plectus</taxon>
    </lineage>
</organism>
<evidence type="ECO:0000313" key="2">
    <source>
        <dbReference type="WBParaSite" id="PSAMB.scaffold1175size34959.g11596.t1"/>
    </source>
</evidence>
<reference evidence="2" key="1">
    <citation type="submission" date="2022-11" db="UniProtKB">
        <authorList>
            <consortium name="WormBaseParasite"/>
        </authorList>
    </citation>
    <scope>IDENTIFICATION</scope>
</reference>
<evidence type="ECO:0000313" key="1">
    <source>
        <dbReference type="Proteomes" id="UP000887566"/>
    </source>
</evidence>
<keyword evidence="1" id="KW-1185">Reference proteome</keyword>
<dbReference type="Proteomes" id="UP000887566">
    <property type="component" value="Unplaced"/>
</dbReference>
<name>A0A914UQB4_9BILA</name>
<dbReference type="WBParaSite" id="PSAMB.scaffold1175size34959.g11596.t1">
    <property type="protein sequence ID" value="PSAMB.scaffold1175size34959.g11596.t1"/>
    <property type="gene ID" value="PSAMB.scaffold1175size34959.g11596"/>
</dbReference>
<proteinExistence type="predicted"/>
<sequence>MTAFSEELMPSVEEFRILKTELAAGNPKKRVFTQQPGSLIFFRTTLDEAKADTDTKLKIAEANEGGKKQRQLREEKK</sequence>
<accession>A0A914UQB4</accession>
<dbReference type="AlphaFoldDB" id="A0A914UQB4"/>
<protein>
    <submittedName>
        <fullName evidence="2">Uncharacterized protein</fullName>
    </submittedName>
</protein>